<evidence type="ECO:0000313" key="2">
    <source>
        <dbReference type="Proteomes" id="UP001497623"/>
    </source>
</evidence>
<dbReference type="EMBL" id="CAXKWB010001810">
    <property type="protein sequence ID" value="CAL4065536.1"/>
    <property type="molecule type" value="Genomic_DNA"/>
</dbReference>
<protein>
    <submittedName>
        <fullName evidence="1">Uncharacterized protein</fullName>
    </submittedName>
</protein>
<keyword evidence="2" id="KW-1185">Reference proteome</keyword>
<reference evidence="1 2" key="1">
    <citation type="submission" date="2024-05" db="EMBL/GenBank/DDBJ databases">
        <authorList>
            <person name="Wallberg A."/>
        </authorList>
    </citation>
    <scope>NUCLEOTIDE SEQUENCE [LARGE SCALE GENOMIC DNA]</scope>
</reference>
<organism evidence="1 2">
    <name type="scientific">Meganyctiphanes norvegica</name>
    <name type="common">Northern krill</name>
    <name type="synonym">Thysanopoda norvegica</name>
    <dbReference type="NCBI Taxonomy" id="48144"/>
    <lineage>
        <taxon>Eukaryota</taxon>
        <taxon>Metazoa</taxon>
        <taxon>Ecdysozoa</taxon>
        <taxon>Arthropoda</taxon>
        <taxon>Crustacea</taxon>
        <taxon>Multicrustacea</taxon>
        <taxon>Malacostraca</taxon>
        <taxon>Eumalacostraca</taxon>
        <taxon>Eucarida</taxon>
        <taxon>Euphausiacea</taxon>
        <taxon>Euphausiidae</taxon>
        <taxon>Meganyctiphanes</taxon>
    </lineage>
</organism>
<sequence>MPGVCAPKANPPPPEWNDHGLGYGCNECCNCFTPPSPPITDWSCDPELSSYYHPSRPHGKLCGICLSSVCPIGWDIIGMGQGSCTENCSLFLPPGCQCL</sequence>
<dbReference type="Proteomes" id="UP001497623">
    <property type="component" value="Unassembled WGS sequence"/>
</dbReference>
<evidence type="ECO:0000313" key="1">
    <source>
        <dbReference type="EMBL" id="CAL4065536.1"/>
    </source>
</evidence>
<dbReference type="AlphaFoldDB" id="A0AAV2PYC2"/>
<comment type="caution">
    <text evidence="1">The sequence shown here is derived from an EMBL/GenBank/DDBJ whole genome shotgun (WGS) entry which is preliminary data.</text>
</comment>
<name>A0AAV2PYC2_MEGNR</name>
<accession>A0AAV2PYC2</accession>
<gene>
    <name evidence="1" type="ORF">MNOR_LOCUS4864</name>
</gene>
<proteinExistence type="predicted"/>